<sequence>MRSPSGTSRLALLLLLQLATPAQTLAIQGDGQSTVVGFIEVMNKSSCQPMQQLVDVNQEFPEAVEYIFIPTCVPLRRCSGCCSDELMECHPTDQRNITLQVMQIHMRSSQKVELTFVEHHACECRLKQKLLKAKRSRNKTLKKRPGLRKDKKKASCYKKCQPRRKKANLD</sequence>
<dbReference type="PROSITE" id="PS50278">
    <property type="entry name" value="PDGF_2"/>
    <property type="match status" value="1"/>
</dbReference>
<dbReference type="GO" id="GO:0045766">
    <property type="term" value="P:positive regulation of angiogenesis"/>
    <property type="evidence" value="ECO:0007669"/>
    <property type="project" value="TreeGrafter"/>
</dbReference>
<dbReference type="KEGG" id="kmr:108231808"/>
<evidence type="ECO:0000256" key="3">
    <source>
        <dbReference type="RuleBase" id="RU003818"/>
    </source>
</evidence>
<feature type="chain" id="PRO_5018626505" evidence="5">
    <location>
        <begin position="27"/>
        <end position="170"/>
    </location>
</feature>
<proteinExistence type="inferred from homology"/>
<evidence type="ECO:0000259" key="6">
    <source>
        <dbReference type="PROSITE" id="PS50278"/>
    </source>
</evidence>
<dbReference type="Pfam" id="PF00341">
    <property type="entry name" value="PDGF"/>
    <property type="match status" value="1"/>
</dbReference>
<dbReference type="PANTHER" id="PTHR12025:SF14">
    <property type="entry name" value="SNAKE VENOM VASCULAR ENDOTHELIAL GROWTH FACTOR TOXIN VR-1'-LIKE ISOFORM X1-RELATED"/>
    <property type="match status" value="1"/>
</dbReference>
<dbReference type="SMART" id="SM00141">
    <property type="entry name" value="PDGF"/>
    <property type="match status" value="1"/>
</dbReference>
<dbReference type="GO" id="GO:0016020">
    <property type="term" value="C:membrane"/>
    <property type="evidence" value="ECO:0007669"/>
    <property type="project" value="InterPro"/>
</dbReference>
<dbReference type="GO" id="GO:0050930">
    <property type="term" value="P:induction of positive chemotaxis"/>
    <property type="evidence" value="ECO:0007669"/>
    <property type="project" value="TreeGrafter"/>
</dbReference>
<dbReference type="OrthoDB" id="6370328at2759"/>
<evidence type="ECO:0000256" key="2">
    <source>
        <dbReference type="ARBA" id="ARBA00023157"/>
    </source>
</evidence>
<dbReference type="OMA" id="CHPMEQL"/>
<reference evidence="7" key="1">
    <citation type="submission" date="2025-08" db="UniProtKB">
        <authorList>
            <consortium name="Ensembl"/>
        </authorList>
    </citation>
    <scope>IDENTIFICATION</scope>
</reference>
<reference evidence="7" key="2">
    <citation type="submission" date="2025-09" db="UniProtKB">
        <authorList>
            <consortium name="Ensembl"/>
        </authorList>
    </citation>
    <scope>IDENTIFICATION</scope>
</reference>
<keyword evidence="5" id="KW-0732">Signal</keyword>
<dbReference type="Proteomes" id="UP000264800">
    <property type="component" value="Unplaced"/>
</dbReference>
<feature type="region of interest" description="Disordered" evidence="4">
    <location>
        <begin position="136"/>
        <end position="170"/>
    </location>
</feature>
<evidence type="ECO:0000313" key="8">
    <source>
        <dbReference type="Proteomes" id="UP000264800"/>
    </source>
</evidence>
<dbReference type="GO" id="GO:0038084">
    <property type="term" value="P:vascular endothelial growth factor signaling pathway"/>
    <property type="evidence" value="ECO:0007669"/>
    <property type="project" value="TreeGrafter"/>
</dbReference>
<accession>A0A3Q2ZCM0</accession>
<dbReference type="InterPro" id="IPR050507">
    <property type="entry name" value="PDGF/VEGF_growth_factor"/>
</dbReference>
<dbReference type="AlphaFoldDB" id="A0A3Q2ZCM0"/>
<protein>
    <submittedName>
        <fullName evidence="7">Snake venom vascular endothelial growth factor toxin HF-like</fullName>
    </submittedName>
</protein>
<dbReference type="GO" id="GO:0001666">
    <property type="term" value="P:response to hypoxia"/>
    <property type="evidence" value="ECO:0007669"/>
    <property type="project" value="TreeGrafter"/>
</dbReference>
<evidence type="ECO:0000256" key="1">
    <source>
        <dbReference type="ARBA" id="ARBA00023030"/>
    </source>
</evidence>
<dbReference type="GO" id="GO:0002040">
    <property type="term" value="P:sprouting angiogenesis"/>
    <property type="evidence" value="ECO:0007669"/>
    <property type="project" value="TreeGrafter"/>
</dbReference>
<dbReference type="GeneTree" id="ENSGT00940000157284"/>
<dbReference type="InterPro" id="IPR000072">
    <property type="entry name" value="PDGF/VEGF_dom"/>
</dbReference>
<dbReference type="Gene3D" id="2.10.90.10">
    <property type="entry name" value="Cystine-knot cytokines"/>
    <property type="match status" value="1"/>
</dbReference>
<keyword evidence="8" id="KW-1185">Reference proteome</keyword>
<dbReference type="GO" id="GO:0005615">
    <property type="term" value="C:extracellular space"/>
    <property type="evidence" value="ECO:0007669"/>
    <property type="project" value="TreeGrafter"/>
</dbReference>
<dbReference type="GO" id="GO:0005172">
    <property type="term" value="F:vascular endothelial growth factor receptor binding"/>
    <property type="evidence" value="ECO:0007669"/>
    <property type="project" value="TreeGrafter"/>
</dbReference>
<feature type="domain" description="Platelet-derived growth factor (PDGF) family profile" evidence="6">
    <location>
        <begin position="34"/>
        <end position="129"/>
    </location>
</feature>
<dbReference type="RefSeq" id="XP_017264587.1">
    <property type="nucleotide sequence ID" value="XM_017409098.3"/>
</dbReference>
<dbReference type="GO" id="GO:0008083">
    <property type="term" value="F:growth factor activity"/>
    <property type="evidence" value="ECO:0007669"/>
    <property type="project" value="UniProtKB-KW"/>
</dbReference>
<evidence type="ECO:0000313" key="7">
    <source>
        <dbReference type="Ensembl" id="ENSKMAP00000000325.1"/>
    </source>
</evidence>
<dbReference type="GO" id="GO:0048010">
    <property type="term" value="P:vascular endothelial growth factor receptor signaling pathway"/>
    <property type="evidence" value="ECO:0007669"/>
    <property type="project" value="TreeGrafter"/>
</dbReference>
<organism evidence="7 8">
    <name type="scientific">Kryptolebias marmoratus</name>
    <name type="common">Mangrove killifish</name>
    <name type="synonym">Rivulus marmoratus</name>
    <dbReference type="NCBI Taxonomy" id="37003"/>
    <lineage>
        <taxon>Eukaryota</taxon>
        <taxon>Metazoa</taxon>
        <taxon>Chordata</taxon>
        <taxon>Craniata</taxon>
        <taxon>Vertebrata</taxon>
        <taxon>Euteleostomi</taxon>
        <taxon>Actinopterygii</taxon>
        <taxon>Neopterygii</taxon>
        <taxon>Teleostei</taxon>
        <taxon>Neoteleostei</taxon>
        <taxon>Acanthomorphata</taxon>
        <taxon>Ovalentaria</taxon>
        <taxon>Atherinomorphae</taxon>
        <taxon>Cyprinodontiformes</taxon>
        <taxon>Rivulidae</taxon>
        <taxon>Kryptolebias</taxon>
    </lineage>
</organism>
<dbReference type="STRING" id="37003.ENSKMAP00000000325"/>
<evidence type="ECO:0000256" key="4">
    <source>
        <dbReference type="SAM" id="MobiDB-lite"/>
    </source>
</evidence>
<dbReference type="PANTHER" id="PTHR12025">
    <property type="entry name" value="VASCULAR ENDOTHELIAL GROWTH FACTOR"/>
    <property type="match status" value="1"/>
</dbReference>
<dbReference type="GeneID" id="108231808"/>
<dbReference type="CDD" id="cd00135">
    <property type="entry name" value="PDGF"/>
    <property type="match status" value="1"/>
</dbReference>
<comment type="similarity">
    <text evidence="3">Belongs to the PDGF/VEGF growth factor family.</text>
</comment>
<dbReference type="Ensembl" id="ENSKMAT00000000354.1">
    <property type="protein sequence ID" value="ENSKMAP00000000325.1"/>
    <property type="gene ID" value="ENSKMAG00000000307.1"/>
</dbReference>
<keyword evidence="2" id="KW-1015">Disulfide bond</keyword>
<dbReference type="GO" id="GO:0001938">
    <property type="term" value="P:positive regulation of endothelial cell proliferation"/>
    <property type="evidence" value="ECO:0007669"/>
    <property type="project" value="TreeGrafter"/>
</dbReference>
<name>A0A3Q2ZCM0_KRYMA</name>
<dbReference type="InterPro" id="IPR029034">
    <property type="entry name" value="Cystine-knot_cytokine"/>
</dbReference>
<keyword evidence="1 3" id="KW-0339">Growth factor</keyword>
<dbReference type="SUPFAM" id="SSF57501">
    <property type="entry name" value="Cystine-knot cytokines"/>
    <property type="match status" value="1"/>
</dbReference>
<dbReference type="GO" id="GO:0042056">
    <property type="term" value="F:chemoattractant activity"/>
    <property type="evidence" value="ECO:0007669"/>
    <property type="project" value="TreeGrafter"/>
</dbReference>
<evidence type="ECO:0000256" key="5">
    <source>
        <dbReference type="SAM" id="SignalP"/>
    </source>
</evidence>
<feature type="signal peptide" evidence="5">
    <location>
        <begin position="1"/>
        <end position="26"/>
    </location>
</feature>
<dbReference type="GO" id="GO:0060754">
    <property type="term" value="P:positive regulation of mast cell chemotaxis"/>
    <property type="evidence" value="ECO:0007669"/>
    <property type="project" value="TreeGrafter"/>
</dbReference>